<dbReference type="InterPro" id="IPR050116">
    <property type="entry name" value="DNA_polymerase-Y"/>
</dbReference>
<dbReference type="HAMAP" id="MF_01113">
    <property type="entry name" value="DNApol_IV"/>
    <property type="match status" value="1"/>
</dbReference>
<feature type="domain" description="UmuC" evidence="17">
    <location>
        <begin position="7"/>
        <end position="188"/>
    </location>
</feature>
<dbReference type="FunFam" id="3.30.1490.100:FF:000004">
    <property type="entry name" value="DNA polymerase IV"/>
    <property type="match status" value="1"/>
</dbReference>
<keyword evidence="10 16" id="KW-0227">DNA damage</keyword>
<evidence type="ECO:0000256" key="9">
    <source>
        <dbReference type="ARBA" id="ARBA00022723"/>
    </source>
</evidence>
<evidence type="ECO:0000256" key="5">
    <source>
        <dbReference type="ARBA" id="ARBA00022490"/>
    </source>
</evidence>
<dbReference type="GO" id="GO:0000287">
    <property type="term" value="F:magnesium ion binding"/>
    <property type="evidence" value="ECO:0007669"/>
    <property type="project" value="UniProtKB-UniRule"/>
</dbReference>
<evidence type="ECO:0000256" key="3">
    <source>
        <dbReference type="ARBA" id="ARBA00011245"/>
    </source>
</evidence>
<dbReference type="PROSITE" id="PS50173">
    <property type="entry name" value="UMUC"/>
    <property type="match status" value="1"/>
</dbReference>
<dbReference type="FunFam" id="1.10.150.20:FF:000019">
    <property type="entry name" value="DNA polymerase IV"/>
    <property type="match status" value="1"/>
</dbReference>
<sequence length="359" mass="40428">MYTKRKIIHIDMDAFYASVEQKDNPRYRGKPLIVGGRPKSRGVVAACSYEARVFGIHSAMPCSMAARLCSQAVFVRPRIHRYKEVSLKIMKIFRQYTDLVEPLSLDEAFLDVTVNNTNNPSATLVAEQIRRQIFRETGLTASAGVSYNKFLAKVASDVHKPNGITTIPPEHAMDFLSSLPIGKFFGVGKVTEKKMTDLGIKNGSDLRSWDREKLIIHFGKTGSFLSDIVRGIDNRPVQPNRIRKSVGSETTLRQDIREIERVLDILSAIAEKIERSLLKLQTGGYTVTLKIRYSDFTTITRSRTLKNPIFSKSDILHCLPELLRMTEAGTRDVRLLGISISNLTLNKGNRPHQLLLPFP</sequence>
<dbReference type="AlphaFoldDB" id="A0A8D5FHC8"/>
<dbReference type="KEGG" id="dbk:DGMP_13780"/>
<dbReference type="NCBIfam" id="NF002677">
    <property type="entry name" value="PRK02406.1"/>
    <property type="match status" value="1"/>
</dbReference>
<evidence type="ECO:0000256" key="7">
    <source>
        <dbReference type="ARBA" id="ARBA00022695"/>
    </source>
</evidence>
<dbReference type="Pfam" id="PF00817">
    <property type="entry name" value="IMS"/>
    <property type="match status" value="1"/>
</dbReference>
<dbReference type="PANTHER" id="PTHR11076">
    <property type="entry name" value="DNA REPAIR POLYMERASE UMUC / TRANSFERASE FAMILY MEMBER"/>
    <property type="match status" value="1"/>
</dbReference>
<name>A0A8D5FHC8_9BACT</name>
<dbReference type="GO" id="GO:0042276">
    <property type="term" value="P:error-prone translesion synthesis"/>
    <property type="evidence" value="ECO:0007669"/>
    <property type="project" value="TreeGrafter"/>
</dbReference>
<evidence type="ECO:0000256" key="13">
    <source>
        <dbReference type="ARBA" id="ARBA00023125"/>
    </source>
</evidence>
<keyword evidence="8 16" id="KW-0235">DNA replication</keyword>
<evidence type="ECO:0000256" key="4">
    <source>
        <dbReference type="ARBA" id="ARBA00022457"/>
    </source>
</evidence>
<accession>A0A8D5FHC8</accession>
<feature type="site" description="Substrate discrimination" evidence="16">
    <location>
        <position position="16"/>
    </location>
</feature>
<dbReference type="PANTHER" id="PTHR11076:SF33">
    <property type="entry name" value="DNA POLYMERASE KAPPA"/>
    <property type="match status" value="1"/>
</dbReference>
<dbReference type="InterPro" id="IPR001126">
    <property type="entry name" value="UmuC"/>
</dbReference>
<dbReference type="Pfam" id="PF11798">
    <property type="entry name" value="IMS_HHH"/>
    <property type="match status" value="1"/>
</dbReference>
<dbReference type="GO" id="GO:0009432">
    <property type="term" value="P:SOS response"/>
    <property type="evidence" value="ECO:0007669"/>
    <property type="project" value="UniProtKB-ARBA"/>
</dbReference>
<comment type="subcellular location">
    <subcellularLocation>
        <location evidence="1 16">Cytoplasm</location>
    </subcellularLocation>
</comment>
<dbReference type="InterPro" id="IPR017961">
    <property type="entry name" value="DNA_pol_Y-fam_little_finger"/>
</dbReference>
<comment type="subunit">
    <text evidence="3 16">Monomer.</text>
</comment>
<dbReference type="Proteomes" id="UP000826725">
    <property type="component" value="Chromosome"/>
</dbReference>
<evidence type="ECO:0000256" key="10">
    <source>
        <dbReference type="ARBA" id="ARBA00022763"/>
    </source>
</evidence>
<comment type="similarity">
    <text evidence="2 16">Belongs to the DNA polymerase type-Y family.</text>
</comment>
<dbReference type="CDD" id="cd03586">
    <property type="entry name" value="PolY_Pol_IV_kappa"/>
    <property type="match status" value="1"/>
</dbReference>
<feature type="active site" evidence="16">
    <location>
        <position position="107"/>
    </location>
</feature>
<dbReference type="EMBL" id="AP024086">
    <property type="protein sequence ID" value="BCL60685.1"/>
    <property type="molecule type" value="Genomic_DNA"/>
</dbReference>
<proteinExistence type="inferred from homology"/>
<keyword evidence="4 16" id="KW-0515">Mutator protein</keyword>
<evidence type="ECO:0000256" key="1">
    <source>
        <dbReference type="ARBA" id="ARBA00004496"/>
    </source>
</evidence>
<protein>
    <recommendedName>
        <fullName evidence="16">DNA polymerase IV</fullName>
        <shortName evidence="16">Pol IV</shortName>
        <ecNumber evidence="16">2.7.7.7</ecNumber>
    </recommendedName>
</protein>
<dbReference type="Pfam" id="PF11799">
    <property type="entry name" value="IMS_C"/>
    <property type="match status" value="1"/>
</dbReference>
<feature type="binding site" evidence="16">
    <location>
        <position position="11"/>
    </location>
    <ligand>
        <name>Mg(2+)</name>
        <dbReference type="ChEBI" id="CHEBI:18420"/>
    </ligand>
</feature>
<keyword evidence="14 16" id="KW-0234">DNA repair</keyword>
<evidence type="ECO:0000313" key="18">
    <source>
        <dbReference type="EMBL" id="BCL60685.1"/>
    </source>
</evidence>
<evidence type="ECO:0000256" key="14">
    <source>
        <dbReference type="ARBA" id="ARBA00023204"/>
    </source>
</evidence>
<keyword evidence="19" id="KW-1185">Reference proteome</keyword>
<keyword evidence="11 16" id="KW-0460">Magnesium</keyword>
<evidence type="ECO:0000256" key="11">
    <source>
        <dbReference type="ARBA" id="ARBA00022842"/>
    </source>
</evidence>
<evidence type="ECO:0000259" key="17">
    <source>
        <dbReference type="PROSITE" id="PS50173"/>
    </source>
</evidence>
<evidence type="ECO:0000256" key="6">
    <source>
        <dbReference type="ARBA" id="ARBA00022679"/>
    </source>
</evidence>
<comment type="catalytic activity">
    <reaction evidence="15 16">
        <text>DNA(n) + a 2'-deoxyribonucleoside 5'-triphosphate = DNA(n+1) + diphosphate</text>
        <dbReference type="Rhea" id="RHEA:22508"/>
        <dbReference type="Rhea" id="RHEA-COMP:17339"/>
        <dbReference type="Rhea" id="RHEA-COMP:17340"/>
        <dbReference type="ChEBI" id="CHEBI:33019"/>
        <dbReference type="ChEBI" id="CHEBI:61560"/>
        <dbReference type="ChEBI" id="CHEBI:173112"/>
        <dbReference type="EC" id="2.7.7.7"/>
    </reaction>
</comment>
<keyword evidence="12 16" id="KW-0239">DNA-directed DNA polymerase</keyword>
<keyword evidence="5 16" id="KW-0963">Cytoplasm</keyword>
<keyword evidence="9 16" id="KW-0479">Metal-binding</keyword>
<feature type="binding site" evidence="16">
    <location>
        <position position="106"/>
    </location>
    <ligand>
        <name>Mg(2+)</name>
        <dbReference type="ChEBI" id="CHEBI:18420"/>
    </ligand>
</feature>
<dbReference type="GO" id="GO:0005829">
    <property type="term" value="C:cytosol"/>
    <property type="evidence" value="ECO:0007669"/>
    <property type="project" value="TreeGrafter"/>
</dbReference>
<keyword evidence="13 16" id="KW-0238">DNA-binding</keyword>
<dbReference type="GO" id="GO:0006281">
    <property type="term" value="P:DNA repair"/>
    <property type="evidence" value="ECO:0007669"/>
    <property type="project" value="UniProtKB-UniRule"/>
</dbReference>
<dbReference type="RefSeq" id="WP_268907526.1">
    <property type="nucleotide sequence ID" value="NZ_AP024086.1"/>
</dbReference>
<comment type="cofactor">
    <cofactor evidence="16">
        <name>Mg(2+)</name>
        <dbReference type="ChEBI" id="CHEBI:18420"/>
    </cofactor>
    <text evidence="16">Binds 2 magnesium ions per subunit.</text>
</comment>
<evidence type="ECO:0000256" key="8">
    <source>
        <dbReference type="ARBA" id="ARBA00022705"/>
    </source>
</evidence>
<dbReference type="FunFam" id="3.40.1170.60:FF:000001">
    <property type="entry name" value="DNA polymerase IV"/>
    <property type="match status" value="1"/>
</dbReference>
<comment type="function">
    <text evidence="16">Poorly processive, error-prone DNA polymerase involved in untargeted mutagenesis. Copies undamaged DNA at stalled replication forks, which arise in vivo from mismatched or misaligned primer ends. These misaligned primers can be extended by PolIV. Exhibits no 3'-5' exonuclease (proofreading) activity. May be involved in translesional synthesis, in conjunction with the beta clamp from PolIII.</text>
</comment>
<keyword evidence="7 16" id="KW-0548">Nucleotidyltransferase</keyword>
<organism evidence="18 19">
    <name type="scientific">Desulfomarina profundi</name>
    <dbReference type="NCBI Taxonomy" id="2772557"/>
    <lineage>
        <taxon>Bacteria</taxon>
        <taxon>Pseudomonadati</taxon>
        <taxon>Thermodesulfobacteriota</taxon>
        <taxon>Desulfobulbia</taxon>
        <taxon>Desulfobulbales</taxon>
        <taxon>Desulfobulbaceae</taxon>
        <taxon>Desulfomarina</taxon>
    </lineage>
</organism>
<dbReference type="EC" id="2.7.7.7" evidence="16"/>
<dbReference type="InterPro" id="IPR022880">
    <property type="entry name" value="DNApol_IV"/>
</dbReference>
<evidence type="ECO:0000313" key="19">
    <source>
        <dbReference type="Proteomes" id="UP000826725"/>
    </source>
</evidence>
<dbReference type="GO" id="GO:0003684">
    <property type="term" value="F:damaged DNA binding"/>
    <property type="evidence" value="ECO:0007669"/>
    <property type="project" value="InterPro"/>
</dbReference>
<evidence type="ECO:0000256" key="12">
    <source>
        <dbReference type="ARBA" id="ARBA00022932"/>
    </source>
</evidence>
<evidence type="ECO:0000256" key="16">
    <source>
        <dbReference type="HAMAP-Rule" id="MF_01113"/>
    </source>
</evidence>
<dbReference type="GO" id="GO:0003887">
    <property type="term" value="F:DNA-directed DNA polymerase activity"/>
    <property type="evidence" value="ECO:0007669"/>
    <property type="project" value="UniProtKB-UniRule"/>
</dbReference>
<evidence type="ECO:0000256" key="2">
    <source>
        <dbReference type="ARBA" id="ARBA00010945"/>
    </source>
</evidence>
<gene>
    <name evidence="16 18" type="primary">dinB</name>
    <name evidence="18" type="ORF">DGMP_13780</name>
</gene>
<reference evidence="18" key="1">
    <citation type="submission" date="2020-09" db="EMBL/GenBank/DDBJ databases">
        <title>Desulfogranum mesoprofundum gen. nov., sp. nov., a novel mesophilic, sulfate-reducing chemolithoautotroph isolated from a deep-sea hydrothermal vent chimney in the Suiyo Seamount.</title>
        <authorList>
            <person name="Hashimoto Y."/>
            <person name="Nakagawa S."/>
        </authorList>
    </citation>
    <scope>NUCLEOTIDE SEQUENCE</scope>
    <source>
        <strain evidence="18">KT2</strain>
    </source>
</reference>
<dbReference type="GO" id="GO:0006261">
    <property type="term" value="P:DNA-templated DNA replication"/>
    <property type="evidence" value="ECO:0007669"/>
    <property type="project" value="UniProtKB-UniRule"/>
</dbReference>
<dbReference type="InterPro" id="IPR024728">
    <property type="entry name" value="PolY_HhH_motif"/>
</dbReference>
<keyword evidence="6 16" id="KW-0808">Transferase</keyword>
<dbReference type="NCBIfam" id="NF010731">
    <property type="entry name" value="PRK14133.1"/>
    <property type="match status" value="1"/>
</dbReference>
<evidence type="ECO:0000256" key="15">
    <source>
        <dbReference type="ARBA" id="ARBA00049244"/>
    </source>
</evidence>